<evidence type="ECO:0000313" key="6">
    <source>
        <dbReference type="EMBL" id="ODV62387.1"/>
    </source>
</evidence>
<evidence type="ECO:0000256" key="3">
    <source>
        <dbReference type="ARBA" id="ARBA00022603"/>
    </source>
</evidence>
<dbReference type="GO" id="GO:0032259">
    <property type="term" value="P:methylation"/>
    <property type="evidence" value="ECO:0007669"/>
    <property type="project" value="UniProtKB-KW"/>
</dbReference>
<dbReference type="InterPro" id="IPR012901">
    <property type="entry name" value="CARME"/>
</dbReference>
<dbReference type="SUPFAM" id="SSF53335">
    <property type="entry name" value="S-adenosyl-L-methionine-dependent methyltransferases"/>
    <property type="match status" value="1"/>
</dbReference>
<comment type="similarity">
    <text evidence="1">Belongs to the carnosine N-methyltransferase family.</text>
</comment>
<name>A0A1D2VLH1_9ASCO</name>
<protein>
    <recommendedName>
        <fullName evidence="2">carnosine N-methyltransferase</fullName>
        <ecNumber evidence="2">2.1.1.22</ecNumber>
    </recommendedName>
</protein>
<dbReference type="FunCoup" id="A0A1D2VLH1">
    <property type="interactions" value="409"/>
</dbReference>
<dbReference type="EC" id="2.1.1.22" evidence="2"/>
<dbReference type="OrthoDB" id="978at2759"/>
<dbReference type="GO" id="GO:0035498">
    <property type="term" value="P:carnosine metabolic process"/>
    <property type="evidence" value="ECO:0007669"/>
    <property type="project" value="EnsemblFungi"/>
</dbReference>
<gene>
    <name evidence="6" type="ORF">ASCRUDRAFT_55590</name>
</gene>
<accession>A0A1D2VLH1</accession>
<organism evidence="6 7">
    <name type="scientific">Ascoidea rubescens DSM 1968</name>
    <dbReference type="NCBI Taxonomy" id="1344418"/>
    <lineage>
        <taxon>Eukaryota</taxon>
        <taxon>Fungi</taxon>
        <taxon>Dikarya</taxon>
        <taxon>Ascomycota</taxon>
        <taxon>Saccharomycotina</taxon>
        <taxon>Saccharomycetes</taxon>
        <taxon>Ascoideaceae</taxon>
        <taxon>Ascoidea</taxon>
    </lineage>
</organism>
<dbReference type="GeneID" id="30964799"/>
<dbReference type="Proteomes" id="UP000095038">
    <property type="component" value="Unassembled WGS sequence"/>
</dbReference>
<dbReference type="SMART" id="SM01296">
    <property type="entry name" value="N2227"/>
    <property type="match status" value="1"/>
</dbReference>
<keyword evidence="4" id="KW-0808">Transferase</keyword>
<dbReference type="STRING" id="1344418.A0A1D2VLH1"/>
<proteinExistence type="inferred from homology"/>
<evidence type="ECO:0000256" key="5">
    <source>
        <dbReference type="ARBA" id="ARBA00022691"/>
    </source>
</evidence>
<dbReference type="Pfam" id="PF07942">
    <property type="entry name" value="CARME"/>
    <property type="match status" value="1"/>
</dbReference>
<dbReference type="EMBL" id="KV454477">
    <property type="protein sequence ID" value="ODV62387.1"/>
    <property type="molecule type" value="Genomic_DNA"/>
</dbReference>
<evidence type="ECO:0000256" key="1">
    <source>
        <dbReference type="ARBA" id="ARBA00010086"/>
    </source>
</evidence>
<sequence>MKAEEIEEEYRAITFVLASFWDYGEWARQELIEARVVKYRSLLEEDKKLIPWFQGHLKALEYCISKNEIFFRRVVSKVAREWVPESLLDKELWQKSTVVGFERVKSVLLQLNREWSEASQKERAESFGKILGYLDQNYKNKKRRQNMDVLVPGVGLSRLSLDIIQRGFRCQGNEFSYFMLIVSNYILNCSNIKNEFEIYPFLHRFSNQISRKYQIRKVLVPDINASEVLKDLREIQKIDAQNLMSICSGSFIDLYGPNYGIKDSDFYDKFKESSFEFRASNEEKFDIIITSFFIDTSANIFEYVKAIKWSLKPDGVWINFGPLLWHYEQEEDTFTVAEFEDCKKNKQVPMKGLELTREDLLQCIKSMGFEFKVYENNVETTYGNDGVNSGKVLAEWVYRCEFWVCNKKKPAASDLPFYR</sequence>
<keyword evidence="3" id="KW-0489">Methyltransferase</keyword>
<keyword evidence="7" id="KW-1185">Reference proteome</keyword>
<dbReference type="RefSeq" id="XP_020048694.1">
    <property type="nucleotide sequence ID" value="XM_020191163.1"/>
</dbReference>
<dbReference type="PANTHER" id="PTHR12303:SF6">
    <property type="entry name" value="CARNOSINE N-METHYLTRANSFERASE"/>
    <property type="match status" value="1"/>
</dbReference>
<dbReference type="AlphaFoldDB" id="A0A1D2VLH1"/>
<evidence type="ECO:0000256" key="2">
    <source>
        <dbReference type="ARBA" id="ARBA00012003"/>
    </source>
</evidence>
<dbReference type="GO" id="GO:0030735">
    <property type="term" value="F:carnosine N-methyltransferase activity"/>
    <property type="evidence" value="ECO:0007669"/>
    <property type="project" value="UniProtKB-EC"/>
</dbReference>
<dbReference type="InParanoid" id="A0A1D2VLH1"/>
<dbReference type="InterPro" id="IPR029063">
    <property type="entry name" value="SAM-dependent_MTases_sf"/>
</dbReference>
<evidence type="ECO:0000256" key="4">
    <source>
        <dbReference type="ARBA" id="ARBA00022679"/>
    </source>
</evidence>
<keyword evidence="5" id="KW-0949">S-adenosyl-L-methionine</keyword>
<evidence type="ECO:0000313" key="7">
    <source>
        <dbReference type="Proteomes" id="UP000095038"/>
    </source>
</evidence>
<reference evidence="7" key="1">
    <citation type="submission" date="2016-05" db="EMBL/GenBank/DDBJ databases">
        <title>Comparative genomics of biotechnologically important yeasts.</title>
        <authorList>
            <consortium name="DOE Joint Genome Institute"/>
            <person name="Riley R."/>
            <person name="Haridas S."/>
            <person name="Wolfe K.H."/>
            <person name="Lopes M.R."/>
            <person name="Hittinger C.T."/>
            <person name="Goker M."/>
            <person name="Salamov A."/>
            <person name="Wisecaver J."/>
            <person name="Long T.M."/>
            <person name="Aerts A.L."/>
            <person name="Barry K."/>
            <person name="Choi C."/>
            <person name="Clum A."/>
            <person name="Coughlan A.Y."/>
            <person name="Deshpande S."/>
            <person name="Douglass A.P."/>
            <person name="Hanson S.J."/>
            <person name="Klenk H.-P."/>
            <person name="Labutti K."/>
            <person name="Lapidus A."/>
            <person name="Lindquist E."/>
            <person name="Lipzen A."/>
            <person name="Meier-Kolthoff J.P."/>
            <person name="Ohm R.A."/>
            <person name="Otillar R.P."/>
            <person name="Pangilinan J."/>
            <person name="Peng Y."/>
            <person name="Rokas A."/>
            <person name="Rosa C.A."/>
            <person name="Scheuner C."/>
            <person name="Sibirny A.A."/>
            <person name="Slot J.C."/>
            <person name="Stielow J.B."/>
            <person name="Sun H."/>
            <person name="Kurtzman C.P."/>
            <person name="Blackwell M."/>
            <person name="Grigoriev I.V."/>
            <person name="Jeffries T.W."/>
        </authorList>
    </citation>
    <scope>NUCLEOTIDE SEQUENCE [LARGE SCALE GENOMIC DNA]</scope>
    <source>
        <strain evidence="7">DSM 1968</strain>
    </source>
</reference>
<dbReference type="PANTHER" id="PTHR12303">
    <property type="entry name" value="CARNOSINE N-METHYLTRANSFERASE"/>
    <property type="match status" value="1"/>
</dbReference>